<dbReference type="PANTHER" id="PTHR39639:SF1">
    <property type="entry name" value="DUF262 DOMAIN-CONTAINING PROTEIN"/>
    <property type="match status" value="1"/>
</dbReference>
<sequence>MDYRNSEMKLDQLIGYFNEKKINLIPPFQRGHVWKLPARQELMKNMIAGRPIPAIFLYKEARGSRYTYNILDGKQRLESLLLFVGNARDDMKVDGVWSYFSDRRVRNTVSFPILYEGTEKRFAELTPDVVRNFREYAIPTIEITLDDETSLDEIINLFVDINQHGVKVNRFDIVKAIGKENKLLRSALLLIAIEQKRGEDVFYKKRRSAFTRVLGHLSFIANLEFGNQVVDRMWERLLEIVLFCRTREHREPRSVLKRFITSKDGQEEEGDKDKSISRGEMKTLQKCFGFLAECYKTSDLGDTMLATDQPHFYTMITSLIVSDLLEDSSSDSLLQKLLRLAAYLPDRAQLPADRKLAVAVREYKKAAARGTAQTGQREIRQRRFIELVKAL</sequence>
<name>A0A1M5RN80_9BRAD</name>
<dbReference type="RefSeq" id="WP_079603118.1">
    <property type="nucleotide sequence ID" value="NZ_LT670817.1"/>
</dbReference>
<dbReference type="Pfam" id="PF03235">
    <property type="entry name" value="GmrSD_N"/>
    <property type="match status" value="1"/>
</dbReference>
<dbReference type="AlphaFoldDB" id="A0A1M5RN80"/>
<proteinExistence type="predicted"/>
<feature type="domain" description="GmrSD restriction endonucleases N-terminal" evidence="1">
    <location>
        <begin position="16"/>
        <end position="176"/>
    </location>
</feature>
<dbReference type="OrthoDB" id="8219936at2"/>
<dbReference type="PANTHER" id="PTHR39639">
    <property type="entry name" value="CHROMOSOME 16, WHOLE GENOME SHOTGUN SEQUENCE"/>
    <property type="match status" value="1"/>
</dbReference>
<reference evidence="2 3" key="1">
    <citation type="submission" date="2016-11" db="EMBL/GenBank/DDBJ databases">
        <authorList>
            <person name="Jaros S."/>
            <person name="Januszkiewicz K."/>
            <person name="Wedrychowicz H."/>
        </authorList>
    </citation>
    <scope>NUCLEOTIDE SEQUENCE [LARGE SCALE GENOMIC DNA]</scope>
    <source>
        <strain evidence="2 3">GAS138</strain>
    </source>
</reference>
<dbReference type="Proteomes" id="UP000189796">
    <property type="component" value="Chromosome I"/>
</dbReference>
<organism evidence="2 3">
    <name type="scientific">Bradyrhizobium erythrophlei</name>
    <dbReference type="NCBI Taxonomy" id="1437360"/>
    <lineage>
        <taxon>Bacteria</taxon>
        <taxon>Pseudomonadati</taxon>
        <taxon>Pseudomonadota</taxon>
        <taxon>Alphaproteobacteria</taxon>
        <taxon>Hyphomicrobiales</taxon>
        <taxon>Nitrobacteraceae</taxon>
        <taxon>Bradyrhizobium</taxon>
    </lineage>
</organism>
<accession>A0A1M5RN80</accession>
<evidence type="ECO:0000313" key="3">
    <source>
        <dbReference type="Proteomes" id="UP000189796"/>
    </source>
</evidence>
<evidence type="ECO:0000259" key="1">
    <source>
        <dbReference type="Pfam" id="PF03235"/>
    </source>
</evidence>
<dbReference type="InterPro" id="IPR004919">
    <property type="entry name" value="GmrSD_N"/>
</dbReference>
<gene>
    <name evidence="2" type="ORF">SAMN05443248_4297</name>
</gene>
<evidence type="ECO:0000313" key="2">
    <source>
        <dbReference type="EMBL" id="SHH27725.1"/>
    </source>
</evidence>
<dbReference type="EMBL" id="LT670817">
    <property type="protein sequence ID" value="SHH27725.1"/>
    <property type="molecule type" value="Genomic_DNA"/>
</dbReference>
<protein>
    <recommendedName>
        <fullName evidence="1">GmrSD restriction endonucleases N-terminal domain-containing protein</fullName>
    </recommendedName>
</protein>